<gene>
    <name evidence="3" type="ORF">HDA45_000302</name>
</gene>
<dbReference type="SMART" id="SM00028">
    <property type="entry name" value="TPR"/>
    <property type="match status" value="5"/>
</dbReference>
<keyword evidence="4" id="KW-1185">Reference proteome</keyword>
<dbReference type="Pfam" id="PF13424">
    <property type="entry name" value="TPR_12"/>
    <property type="match status" value="1"/>
</dbReference>
<reference evidence="3 4" key="1">
    <citation type="submission" date="2020-08" db="EMBL/GenBank/DDBJ databases">
        <title>Sequencing the genomes of 1000 actinobacteria strains.</title>
        <authorList>
            <person name="Klenk H.-P."/>
        </authorList>
    </citation>
    <scope>NUCLEOTIDE SEQUENCE [LARGE SCALE GENOMIC DNA]</scope>
    <source>
        <strain evidence="3 4">DSM 45272</strain>
    </source>
</reference>
<dbReference type="InterPro" id="IPR019734">
    <property type="entry name" value="TPR_rpt"/>
</dbReference>
<sequence length="684" mass="75524">MDRWDDESAARSPLTPHQLPAVTATFVGRESELAELGAIADRGEDSHSVAVAIVAGAPGVGKTALAVQWAHRQRDRFPHGDLYCDLHGYAPGPPSTPHEVLAGFLRALEVPGKMIPRSLEAKSALFRSLVNDRRFVIVLDNVTSPDEVRALLPSTSGCFVMVTSRSSLSGLVVRNGARRITLDMLSPAESEALLRKAIGPGRADEEAGATAELADLCGHLPLALRIAGERVAAHPYLRVADLLAELDSEARRLDAFETGDDEMSALRPVFSWSYRALDPETARLFRLLGLHPGPTISVTTATVLSGMPSAEVRRRLDNLTGGCLLFEVDRDRFRFHDLLRVYAKECVEAEESAEERENAPKRLLEWYLACADSADRVLTPMRRRTEIEFSVDIAGRLEFDTYGDALAWCEAEQPNLVASAHAALAEDWPVIACRLPLALWAFFTLRKPWADWIATYKTGVEAARRCSDRFSEASLLAGLGIAHRDLCRFEEASEYLESALAIRREIGDSWGQGQALISLGIAYHEQGRFTEALEHHADALSVFHALGDEWGVAQTLHFLGLTNHELGRFDQAYENLRQALDIRHRIDYRYGEAETLVGLALVFQKIHRSGESAGQLDRALELRREMGDRYGEAAALDHLGQLWEAKGKVDSARGCWGDALKIFNELGAPRAADVYARLRRIKAG</sequence>
<keyword evidence="1" id="KW-0802">TPR repeat</keyword>
<protein>
    <submittedName>
        <fullName evidence="3">Tetratricopeptide (TPR) repeat protein</fullName>
    </submittedName>
</protein>
<evidence type="ECO:0000256" key="1">
    <source>
        <dbReference type="PROSITE-ProRule" id="PRU00339"/>
    </source>
</evidence>
<dbReference type="InterPro" id="IPR011990">
    <property type="entry name" value="TPR-like_helical_dom_sf"/>
</dbReference>
<dbReference type="Gene3D" id="1.25.40.10">
    <property type="entry name" value="Tetratricopeptide repeat domain"/>
    <property type="match status" value="1"/>
</dbReference>
<name>A0A841AV11_9PSEU</name>
<dbReference type="InterPro" id="IPR002182">
    <property type="entry name" value="NB-ARC"/>
</dbReference>
<dbReference type="PANTHER" id="PTHR47691">
    <property type="entry name" value="REGULATOR-RELATED"/>
    <property type="match status" value="1"/>
</dbReference>
<dbReference type="PANTHER" id="PTHR47691:SF3">
    <property type="entry name" value="HTH-TYPE TRANSCRIPTIONAL REGULATOR RV0890C-RELATED"/>
    <property type="match status" value="1"/>
</dbReference>
<dbReference type="Pfam" id="PF13374">
    <property type="entry name" value="TPR_10"/>
    <property type="match status" value="1"/>
</dbReference>
<dbReference type="Gene3D" id="3.40.50.300">
    <property type="entry name" value="P-loop containing nucleotide triphosphate hydrolases"/>
    <property type="match status" value="1"/>
</dbReference>
<dbReference type="PRINTS" id="PR00364">
    <property type="entry name" value="DISEASERSIST"/>
</dbReference>
<organism evidence="3 4">
    <name type="scientific">Amycolatopsis umgeniensis</name>
    <dbReference type="NCBI Taxonomy" id="336628"/>
    <lineage>
        <taxon>Bacteria</taxon>
        <taxon>Bacillati</taxon>
        <taxon>Actinomycetota</taxon>
        <taxon>Actinomycetes</taxon>
        <taxon>Pseudonocardiales</taxon>
        <taxon>Pseudonocardiaceae</taxon>
        <taxon>Amycolatopsis</taxon>
    </lineage>
</organism>
<feature type="repeat" description="TPR" evidence="1">
    <location>
        <begin position="553"/>
        <end position="586"/>
    </location>
</feature>
<comment type="caution">
    <text evidence="3">The sequence shown here is derived from an EMBL/GenBank/DDBJ whole genome shotgun (WGS) entry which is preliminary data.</text>
</comment>
<dbReference type="GO" id="GO:0043531">
    <property type="term" value="F:ADP binding"/>
    <property type="evidence" value="ECO:0007669"/>
    <property type="project" value="InterPro"/>
</dbReference>
<dbReference type="SUPFAM" id="SSF52540">
    <property type="entry name" value="P-loop containing nucleoside triphosphate hydrolases"/>
    <property type="match status" value="1"/>
</dbReference>
<dbReference type="RefSeq" id="WP_184891497.1">
    <property type="nucleotide sequence ID" value="NZ_JACHMX010000001.1"/>
</dbReference>
<evidence type="ECO:0000259" key="2">
    <source>
        <dbReference type="Pfam" id="PF00931"/>
    </source>
</evidence>
<dbReference type="AlphaFoldDB" id="A0A841AV11"/>
<accession>A0A841AV11</accession>
<dbReference type="EMBL" id="JACHMX010000001">
    <property type="protein sequence ID" value="MBB5850215.1"/>
    <property type="molecule type" value="Genomic_DNA"/>
</dbReference>
<proteinExistence type="predicted"/>
<evidence type="ECO:0000313" key="4">
    <source>
        <dbReference type="Proteomes" id="UP000580861"/>
    </source>
</evidence>
<dbReference type="Pfam" id="PF00931">
    <property type="entry name" value="NB-ARC"/>
    <property type="match status" value="1"/>
</dbReference>
<evidence type="ECO:0000313" key="3">
    <source>
        <dbReference type="EMBL" id="MBB5850215.1"/>
    </source>
</evidence>
<dbReference type="InterPro" id="IPR027417">
    <property type="entry name" value="P-loop_NTPase"/>
</dbReference>
<dbReference type="Proteomes" id="UP000580861">
    <property type="component" value="Unassembled WGS sequence"/>
</dbReference>
<dbReference type="PROSITE" id="PS50005">
    <property type="entry name" value="TPR"/>
    <property type="match status" value="1"/>
</dbReference>
<dbReference type="SUPFAM" id="SSF48452">
    <property type="entry name" value="TPR-like"/>
    <property type="match status" value="2"/>
</dbReference>
<feature type="domain" description="NB-ARC" evidence="2">
    <location>
        <begin position="45"/>
        <end position="200"/>
    </location>
</feature>